<evidence type="ECO:0000259" key="2">
    <source>
        <dbReference type="Pfam" id="PF00990"/>
    </source>
</evidence>
<name>A0A1F5N7I5_9BACT</name>
<sequence length="298" mass="34168">MATQIQRGLRALAELRELCKLGNLGPVVLKQFLRLLDVHESEVDTRLRTLDREIKALRARVIDYERIQEELKKKDEWGLWNPNVFKKEILPEFIQSVITDRRDLEEWEIDGDDAKAALWILDINKLKRTNDEIGHWAGDILIQTLIELINDVRRADGVAAARIGNGDEFAVLQKKIKKFVHAHHTATRVKYEYRQRAWERVKQGCKDRGLMPPSLDLINSEVSVGVVVLDLSTLHSGALVDPDQLAQTWLDRGDQVMYRNKREETSHICSIATAVKDGELVQVEPKIRMALEGLLDTD</sequence>
<dbReference type="InterPro" id="IPR029787">
    <property type="entry name" value="Nucleotide_cyclase"/>
</dbReference>
<keyword evidence="1" id="KW-0175">Coiled coil</keyword>
<reference evidence="3 4" key="1">
    <citation type="journal article" date="2016" name="Nat. Commun.">
        <title>Thousands of microbial genomes shed light on interconnected biogeochemical processes in an aquifer system.</title>
        <authorList>
            <person name="Anantharaman K."/>
            <person name="Brown C.T."/>
            <person name="Hug L.A."/>
            <person name="Sharon I."/>
            <person name="Castelle C.J."/>
            <person name="Probst A.J."/>
            <person name="Thomas B.C."/>
            <person name="Singh A."/>
            <person name="Wilkins M.J."/>
            <person name="Karaoz U."/>
            <person name="Brodie E.L."/>
            <person name="Williams K.H."/>
            <person name="Hubbard S.S."/>
            <person name="Banfield J.F."/>
        </authorList>
    </citation>
    <scope>NUCLEOTIDE SEQUENCE [LARGE SCALE GENOMIC DNA]</scope>
</reference>
<accession>A0A1F5N7I5</accession>
<dbReference type="Proteomes" id="UP000177610">
    <property type="component" value="Unassembled WGS sequence"/>
</dbReference>
<protein>
    <recommendedName>
        <fullName evidence="2">GGDEF domain-containing protein</fullName>
    </recommendedName>
</protein>
<dbReference type="InterPro" id="IPR043128">
    <property type="entry name" value="Rev_trsase/Diguanyl_cyclase"/>
</dbReference>
<dbReference type="Gene3D" id="3.30.70.270">
    <property type="match status" value="1"/>
</dbReference>
<evidence type="ECO:0000256" key="1">
    <source>
        <dbReference type="SAM" id="Coils"/>
    </source>
</evidence>
<dbReference type="Pfam" id="PF00990">
    <property type="entry name" value="GGDEF"/>
    <property type="match status" value="1"/>
</dbReference>
<dbReference type="EMBL" id="MFEH01000007">
    <property type="protein sequence ID" value="OGE73558.1"/>
    <property type="molecule type" value="Genomic_DNA"/>
</dbReference>
<evidence type="ECO:0000313" key="4">
    <source>
        <dbReference type="Proteomes" id="UP000177610"/>
    </source>
</evidence>
<evidence type="ECO:0000313" key="3">
    <source>
        <dbReference type="EMBL" id="OGE73558.1"/>
    </source>
</evidence>
<comment type="caution">
    <text evidence="3">The sequence shown here is derived from an EMBL/GenBank/DDBJ whole genome shotgun (WGS) entry which is preliminary data.</text>
</comment>
<organism evidence="3 4">
    <name type="scientific">Candidatus Doudnabacteria bacterium RIFCSPHIGHO2_01_FULL_41_86</name>
    <dbReference type="NCBI Taxonomy" id="1817821"/>
    <lineage>
        <taxon>Bacteria</taxon>
        <taxon>Candidatus Doudnaibacteriota</taxon>
    </lineage>
</organism>
<dbReference type="NCBIfam" id="TIGR00254">
    <property type="entry name" value="GGDEF"/>
    <property type="match status" value="1"/>
</dbReference>
<feature type="coiled-coil region" evidence="1">
    <location>
        <begin position="47"/>
        <end position="74"/>
    </location>
</feature>
<dbReference type="STRING" id="1817821.A2717_03015"/>
<dbReference type="PANTHER" id="PTHR44757">
    <property type="entry name" value="DIGUANYLATE CYCLASE DGCP"/>
    <property type="match status" value="1"/>
</dbReference>
<proteinExistence type="predicted"/>
<dbReference type="PANTHER" id="PTHR44757:SF2">
    <property type="entry name" value="BIOFILM ARCHITECTURE MAINTENANCE PROTEIN MBAA"/>
    <property type="match status" value="1"/>
</dbReference>
<feature type="domain" description="GGDEF" evidence="2">
    <location>
        <begin position="113"/>
        <end position="190"/>
    </location>
</feature>
<gene>
    <name evidence="3" type="ORF">A2717_03015</name>
</gene>
<dbReference type="InterPro" id="IPR052155">
    <property type="entry name" value="Biofilm_reg_signaling"/>
</dbReference>
<dbReference type="InterPro" id="IPR000160">
    <property type="entry name" value="GGDEF_dom"/>
</dbReference>
<dbReference type="SUPFAM" id="SSF55073">
    <property type="entry name" value="Nucleotide cyclase"/>
    <property type="match status" value="1"/>
</dbReference>
<dbReference type="AlphaFoldDB" id="A0A1F5N7I5"/>